<evidence type="ECO:0000256" key="2">
    <source>
        <dbReference type="SAM" id="Coils"/>
    </source>
</evidence>
<feature type="compositionally biased region" description="Acidic residues" evidence="3">
    <location>
        <begin position="859"/>
        <end position="869"/>
    </location>
</feature>
<keyword evidence="1" id="KW-0677">Repeat</keyword>
<dbReference type="Gene3D" id="1.25.40.10">
    <property type="entry name" value="Tetratricopeptide repeat domain"/>
    <property type="match status" value="1"/>
</dbReference>
<organism evidence="4 5">
    <name type="scientific">Exophiala sideris</name>
    <dbReference type="NCBI Taxonomy" id="1016849"/>
    <lineage>
        <taxon>Eukaryota</taxon>
        <taxon>Fungi</taxon>
        <taxon>Dikarya</taxon>
        <taxon>Ascomycota</taxon>
        <taxon>Pezizomycotina</taxon>
        <taxon>Eurotiomycetes</taxon>
        <taxon>Chaetothyriomycetidae</taxon>
        <taxon>Chaetothyriales</taxon>
        <taxon>Herpotrichiellaceae</taxon>
        <taxon>Exophiala</taxon>
    </lineage>
</organism>
<feature type="compositionally biased region" description="Low complexity" evidence="3">
    <location>
        <begin position="805"/>
        <end position="814"/>
    </location>
</feature>
<dbReference type="Pfam" id="PF01535">
    <property type="entry name" value="PPR"/>
    <property type="match status" value="1"/>
</dbReference>
<dbReference type="EMBL" id="KN846951">
    <property type="protein sequence ID" value="KIV85673.1"/>
    <property type="molecule type" value="Genomic_DNA"/>
</dbReference>
<dbReference type="Proteomes" id="UP000053599">
    <property type="component" value="Unassembled WGS sequence"/>
</dbReference>
<feature type="compositionally biased region" description="Polar residues" evidence="3">
    <location>
        <begin position="768"/>
        <end position="783"/>
    </location>
</feature>
<dbReference type="PANTHER" id="PTHR47933:SF11">
    <property type="entry name" value="PENTATRICOPEPTIDE REPEAT-CONTAINING PROTEIN 2"/>
    <property type="match status" value="1"/>
</dbReference>
<dbReference type="PANTHER" id="PTHR47933">
    <property type="entry name" value="PENTATRICOPEPTIDE REPEAT-CONTAINING PROTEIN 1, MITOCHONDRIAL"/>
    <property type="match status" value="1"/>
</dbReference>
<reference evidence="4 5" key="1">
    <citation type="submission" date="2015-01" db="EMBL/GenBank/DDBJ databases">
        <title>The Genome Sequence of Exophiala sideris CBS121828.</title>
        <authorList>
            <consortium name="The Broad Institute Genomics Platform"/>
            <person name="Cuomo C."/>
            <person name="de Hoog S."/>
            <person name="Gorbushina A."/>
            <person name="Stielow B."/>
            <person name="Teixiera M."/>
            <person name="Abouelleil A."/>
            <person name="Chapman S.B."/>
            <person name="Priest M."/>
            <person name="Young S.K."/>
            <person name="Wortman J."/>
            <person name="Nusbaum C."/>
            <person name="Birren B."/>
        </authorList>
    </citation>
    <scope>NUCLEOTIDE SEQUENCE [LARGE SCALE GENOMIC DNA]</scope>
    <source>
        <strain evidence="4 5">CBS 121828</strain>
    </source>
</reference>
<dbReference type="GO" id="GO:0003729">
    <property type="term" value="F:mRNA binding"/>
    <property type="evidence" value="ECO:0007669"/>
    <property type="project" value="TreeGrafter"/>
</dbReference>
<dbReference type="HOGENOM" id="CLU_331541_0_0_1"/>
<dbReference type="InterPro" id="IPR002885">
    <property type="entry name" value="PPR_rpt"/>
</dbReference>
<feature type="region of interest" description="Disordered" evidence="3">
    <location>
        <begin position="764"/>
        <end position="783"/>
    </location>
</feature>
<feature type="region of interest" description="Disordered" evidence="3">
    <location>
        <begin position="801"/>
        <end position="880"/>
    </location>
</feature>
<evidence type="ECO:0000256" key="1">
    <source>
        <dbReference type="ARBA" id="ARBA00022737"/>
    </source>
</evidence>
<dbReference type="OrthoDB" id="1908178at2759"/>
<proteinExistence type="predicted"/>
<sequence length="946" mass="108566">MHRPLKLSGCKRFHHAAPITSPGQYDFLLPSIHAYQSPTNRRSSRAFSHALQKKNIVSVESLFYQALSRVTSCYRRRPSTSVDRAQWSSKSAGLAVGRRCRRQKEDAAGLIQTSCIPRRCMSSSPRLKTQGREAGRFKDFFDANKIDFAAKSYLPMAFYQDLATLEDKIEDLKVDPPQDEVKESEVPLDEQLRLLNSVRKLEDKLAKMKAKLAAATRHVPTPIERPPSSEPKEVVLTREDYKSLVDLYFYTHHKRFDPETPDSSPTPMLLEDYVFKLSEDFAPMQAYAEFDDEDQHFRSPFKEIEQKLKSRQLREITVTQAFVDLLLDERSSNAALFDAYKRLPQPGMAFLPRGIIRLFLQRMSTPWQKSAKSMIRYLSLIDDAQKSNVPITQAEWASAIYLAGRSFKQVTQAEVDSAFLIWRRMENEAGVKSHHVTFNILFDIAVRANKFPLAQMVLKEMHDRGFRLNRLGRVSIIYYHGLRGDGDAVRKAYRDFVDAGEIVDTLVLNCVIAALYNAQEPTAAEQIYERMKSLQNNLRADRRDDGQIVLYRRYPGPGEEVIEHELASNHLDRILNNASRLKTWSPAHHQALQDSMPLRPDHITFRTMLSHHINVSGNLNRVTVLLDEMDKLFNLPRQSITFQLLFKGFALHGRTRDPDATWSIRRLDMVWEACREAIRAGDMARRQRLSAEPEATLPSIEKAEDISINFTQSTDKRHPPLKRMSTWDEFVLDLAVFPNERRKHIERVHAELFDEEKEAKKTRFNVPFLSSNGKQPRSQSPSQATYYALGNSKLDHEEGEYVLPSPSQVISSSSGEDKYVSPLFPEDFTSIPEGDQSESPPNPESYPDQQELDRQGQEEPLDQDEDDIADLPPVPTSSRHQVTATRGLVCWLLRAYAASTGSRETVEKVWNSLRKVWKSQDQNDRDSVVRVLRRCLRDCDRYGPPL</sequence>
<evidence type="ECO:0000313" key="4">
    <source>
        <dbReference type="EMBL" id="KIV85673.1"/>
    </source>
</evidence>
<evidence type="ECO:0000256" key="3">
    <source>
        <dbReference type="SAM" id="MobiDB-lite"/>
    </source>
</evidence>
<keyword evidence="2" id="KW-0175">Coiled coil</keyword>
<evidence type="ECO:0000313" key="5">
    <source>
        <dbReference type="Proteomes" id="UP000053599"/>
    </source>
</evidence>
<dbReference type="InterPro" id="IPR011990">
    <property type="entry name" value="TPR-like_helical_dom_sf"/>
</dbReference>
<gene>
    <name evidence="4" type="ORF">PV11_01340</name>
</gene>
<dbReference type="STRING" id="1016849.A0A0D1ZFY3"/>
<dbReference type="InterPro" id="IPR051240">
    <property type="entry name" value="Mito_RNA-Proc/Resp"/>
</dbReference>
<evidence type="ECO:0008006" key="6">
    <source>
        <dbReference type="Google" id="ProtNLM"/>
    </source>
</evidence>
<dbReference type="AlphaFoldDB" id="A0A0D1ZFY3"/>
<feature type="coiled-coil region" evidence="2">
    <location>
        <begin position="191"/>
        <end position="218"/>
    </location>
</feature>
<name>A0A0D1ZFY3_9EURO</name>
<accession>A0A0D1ZFY3</accession>
<protein>
    <recommendedName>
        <fullName evidence="6">Pentatricopeptide repeat domain-containing protein</fullName>
    </recommendedName>
</protein>